<feature type="transmembrane region" description="Helical" evidence="1">
    <location>
        <begin position="739"/>
        <end position="756"/>
    </location>
</feature>
<sequence length="792" mass="82232">MRALLPLFLLSAAAVGVEIALTRFFAVASFSEYGYWVISIAMTGFAVSGVVMVLGRDAFLRRAATLLPALPLAMLVAGAAGWIAASANPFNPLELQNPATAWPQLENILGYYAALFPFFFLAGLAVSLNFVARPERIGLVYGYDLLGAGAGAVAALLLMLVLHPFLLVPALLPLLALATALAGGRRWRIAAVTVLVAAEAAVFAFAAPAVSQYKPIYAPLNVQGGQVLGEWTSPRGLYQLLDNFTERLDTDVTNNAGSMGMPAPPRAYGLYRDGSRIAALPMRLPVEAGHAPGALDAAPYALLDAPRVLLLGAAGGFRAAEALALGAAHVTVIEPEAVLRDALRHGLGPVPAMAPDPRITLSDAHPLRAAGRFDLVDVSGDFLSADDQNRHAYTREALAARLAQLNPGGMISIPVSIRELPAYAVRVIATAQAALRLAGVSDPGAHLAVIRSAWNLRVLVAREAFDEARVAKLLDFAEARSFDLSWAPGLPPGREVWNELSAVSLDSGGVDSGSGSSADAVAEEAAALLSGTPRQDAFDRSPLTADRPWLSPLVRLPAVGAAIERMEVLPQPEIGLLVNVAVLAQAALLALVVAGLPLLARGSLRVRPAMMGRALVFFPALGLGFLMVEIALIEQAALLLGDRTAGFALVLTAMLVFSGLGAVLAGRVANPGRALRIAALLALVLGVGAAFVLPGAVAAALDLPFAVRAGLLVLALAPLSLAMGMPFPLGLDRFRQEGAALLPWAWALNGAFSVVATPLANLIAHGIGIAPLLLAGAACYLAVALAWPRSSA</sequence>
<feature type="transmembrane region" description="Helical" evidence="1">
    <location>
        <begin position="66"/>
        <end position="88"/>
    </location>
</feature>
<evidence type="ECO:0000313" key="3">
    <source>
        <dbReference type="Proteomes" id="UP000199473"/>
    </source>
</evidence>
<gene>
    <name evidence="2" type="ORF">SAMN02745775_11377</name>
</gene>
<feature type="transmembrane region" description="Helical" evidence="1">
    <location>
        <begin position="108"/>
        <end position="132"/>
    </location>
</feature>
<feature type="transmembrane region" description="Helical" evidence="1">
    <location>
        <begin position="762"/>
        <end position="787"/>
    </location>
</feature>
<dbReference type="RefSeq" id="WP_092962505.1">
    <property type="nucleotide sequence ID" value="NZ_FOSQ01000013.1"/>
</dbReference>
<evidence type="ECO:0000313" key="2">
    <source>
        <dbReference type="EMBL" id="SFK98913.1"/>
    </source>
</evidence>
<dbReference type="Gene3D" id="3.40.50.150">
    <property type="entry name" value="Vaccinia Virus protein VP39"/>
    <property type="match status" value="1"/>
</dbReference>
<feature type="transmembrane region" description="Helical" evidence="1">
    <location>
        <begin position="576"/>
        <end position="600"/>
    </location>
</feature>
<protein>
    <recommendedName>
        <fullName evidence="4">Spermidine synthase</fullName>
    </recommendedName>
</protein>
<accession>A0A1I4E112</accession>
<dbReference type="InterPro" id="IPR029063">
    <property type="entry name" value="SAM-dependent_MTases_sf"/>
</dbReference>
<reference evidence="2 3" key="1">
    <citation type="submission" date="2016-10" db="EMBL/GenBank/DDBJ databases">
        <authorList>
            <person name="de Groot N.N."/>
        </authorList>
    </citation>
    <scope>NUCLEOTIDE SEQUENCE [LARGE SCALE GENOMIC DNA]</scope>
    <source>
        <strain evidence="2 3">DSM 19981</strain>
    </source>
</reference>
<name>A0A1I4E112_9PROT</name>
<dbReference type="AlphaFoldDB" id="A0A1I4E112"/>
<organism evidence="2 3">
    <name type="scientific">Falsiroseomonas stagni DSM 19981</name>
    <dbReference type="NCBI Taxonomy" id="1123062"/>
    <lineage>
        <taxon>Bacteria</taxon>
        <taxon>Pseudomonadati</taxon>
        <taxon>Pseudomonadota</taxon>
        <taxon>Alphaproteobacteria</taxon>
        <taxon>Acetobacterales</taxon>
        <taxon>Roseomonadaceae</taxon>
        <taxon>Falsiroseomonas</taxon>
    </lineage>
</organism>
<keyword evidence="1" id="KW-0472">Membrane</keyword>
<feature type="transmembrane region" description="Helical" evidence="1">
    <location>
        <begin position="705"/>
        <end position="727"/>
    </location>
</feature>
<dbReference type="SUPFAM" id="SSF53335">
    <property type="entry name" value="S-adenosyl-L-methionine-dependent methyltransferases"/>
    <property type="match status" value="1"/>
</dbReference>
<feature type="transmembrane region" description="Helical" evidence="1">
    <location>
        <begin position="165"/>
        <end position="182"/>
    </location>
</feature>
<keyword evidence="1" id="KW-1133">Transmembrane helix</keyword>
<dbReference type="EMBL" id="FOSQ01000013">
    <property type="protein sequence ID" value="SFK98913.1"/>
    <property type="molecule type" value="Genomic_DNA"/>
</dbReference>
<evidence type="ECO:0000256" key="1">
    <source>
        <dbReference type="SAM" id="Phobius"/>
    </source>
</evidence>
<feature type="transmembrane region" description="Helical" evidence="1">
    <location>
        <begin position="645"/>
        <end position="665"/>
    </location>
</feature>
<feature type="transmembrane region" description="Helical" evidence="1">
    <location>
        <begin position="33"/>
        <end position="54"/>
    </location>
</feature>
<feature type="transmembrane region" description="Helical" evidence="1">
    <location>
        <begin position="139"/>
        <end position="159"/>
    </location>
</feature>
<proteinExistence type="predicted"/>
<keyword evidence="3" id="KW-1185">Reference proteome</keyword>
<keyword evidence="1" id="KW-0812">Transmembrane</keyword>
<dbReference type="STRING" id="1123062.SAMN02745775_11377"/>
<dbReference type="Proteomes" id="UP000199473">
    <property type="component" value="Unassembled WGS sequence"/>
</dbReference>
<evidence type="ECO:0008006" key="4">
    <source>
        <dbReference type="Google" id="ProtNLM"/>
    </source>
</evidence>
<feature type="transmembrane region" description="Helical" evidence="1">
    <location>
        <begin position="677"/>
        <end position="699"/>
    </location>
</feature>
<feature type="transmembrane region" description="Helical" evidence="1">
    <location>
        <begin position="612"/>
        <end position="633"/>
    </location>
</feature>
<feature type="transmembrane region" description="Helical" evidence="1">
    <location>
        <begin position="189"/>
        <end position="210"/>
    </location>
</feature>